<keyword evidence="10" id="KW-0812">Transmembrane</keyword>
<dbReference type="GO" id="GO:0016020">
    <property type="term" value="C:membrane"/>
    <property type="evidence" value="ECO:0007669"/>
    <property type="project" value="InterPro"/>
</dbReference>
<dbReference type="Gene3D" id="3.30.565.10">
    <property type="entry name" value="Histidine kinase-like ATPase, C-terminal domain"/>
    <property type="match status" value="1"/>
</dbReference>
<dbReference type="Proteomes" id="UP000616724">
    <property type="component" value="Unassembled WGS sequence"/>
</dbReference>
<evidence type="ECO:0000256" key="8">
    <source>
        <dbReference type="ARBA" id="ARBA00023012"/>
    </source>
</evidence>
<dbReference type="GO" id="GO:0005524">
    <property type="term" value="F:ATP binding"/>
    <property type="evidence" value="ECO:0007669"/>
    <property type="project" value="UniProtKB-KW"/>
</dbReference>
<dbReference type="GO" id="GO:0046983">
    <property type="term" value="F:protein dimerization activity"/>
    <property type="evidence" value="ECO:0007669"/>
    <property type="project" value="InterPro"/>
</dbReference>
<evidence type="ECO:0000256" key="3">
    <source>
        <dbReference type="ARBA" id="ARBA00022553"/>
    </source>
</evidence>
<keyword evidence="10" id="KW-1133">Transmembrane helix</keyword>
<dbReference type="InterPro" id="IPR003594">
    <property type="entry name" value="HATPase_dom"/>
</dbReference>
<evidence type="ECO:0000256" key="10">
    <source>
        <dbReference type="SAM" id="Phobius"/>
    </source>
</evidence>
<feature type="region of interest" description="Disordered" evidence="9">
    <location>
        <begin position="1"/>
        <end position="24"/>
    </location>
</feature>
<dbReference type="SUPFAM" id="SSF55874">
    <property type="entry name" value="ATPase domain of HSP90 chaperone/DNA topoisomerase II/histidine kinase"/>
    <property type="match status" value="1"/>
</dbReference>
<dbReference type="EC" id="2.7.13.3" evidence="2"/>
<evidence type="ECO:0000259" key="11">
    <source>
        <dbReference type="Pfam" id="PF02518"/>
    </source>
</evidence>
<dbReference type="EMBL" id="BOOH01000001">
    <property type="protein sequence ID" value="GIH73789.1"/>
    <property type="molecule type" value="Genomic_DNA"/>
</dbReference>
<feature type="domain" description="DUF7134" evidence="13">
    <location>
        <begin position="71"/>
        <end position="228"/>
    </location>
</feature>
<evidence type="ECO:0000256" key="6">
    <source>
        <dbReference type="ARBA" id="ARBA00022777"/>
    </source>
</evidence>
<organism evidence="14 15">
    <name type="scientific">Planobispora longispora</name>
    <dbReference type="NCBI Taxonomy" id="28887"/>
    <lineage>
        <taxon>Bacteria</taxon>
        <taxon>Bacillati</taxon>
        <taxon>Actinomycetota</taxon>
        <taxon>Actinomycetes</taxon>
        <taxon>Streptosporangiales</taxon>
        <taxon>Streptosporangiaceae</taxon>
        <taxon>Planobispora</taxon>
    </lineage>
</organism>
<protein>
    <recommendedName>
        <fullName evidence="2">histidine kinase</fullName>
        <ecNumber evidence="2">2.7.13.3</ecNumber>
    </recommendedName>
</protein>
<dbReference type="InterPro" id="IPR036890">
    <property type="entry name" value="HATPase_C_sf"/>
</dbReference>
<evidence type="ECO:0000256" key="5">
    <source>
        <dbReference type="ARBA" id="ARBA00022741"/>
    </source>
</evidence>
<dbReference type="Pfam" id="PF02518">
    <property type="entry name" value="HATPase_c"/>
    <property type="match status" value="1"/>
</dbReference>
<feature type="transmembrane region" description="Helical" evidence="10">
    <location>
        <begin position="107"/>
        <end position="124"/>
    </location>
</feature>
<keyword evidence="6" id="KW-0418">Kinase</keyword>
<dbReference type="InterPro" id="IPR011712">
    <property type="entry name" value="Sig_transdc_His_kin_sub3_dim/P"/>
</dbReference>
<dbReference type="AlphaFoldDB" id="A0A8J3W1Y7"/>
<evidence type="ECO:0000313" key="14">
    <source>
        <dbReference type="EMBL" id="GIH73789.1"/>
    </source>
</evidence>
<sequence length="491" mass="51154">MSYAWRRSRRPPAPGGGAARSPEANEALIPGSVSATRFLRAVSAARRSRFSRAVSAARRSRFCRSISVMRRGVRARPLLADALLAAALAASVLLMRRGEGLPADGAGSATVIALLLAQAVPLAWRRSRPWPVLAAVAAAYIAYELVDPMVDFKDGACILFAGYAVARHARPPASASAVVVVAVAVLAPELAGPWLSLPAPREPVVDPLGVVLVVALSAGVWWLGASRRHIHADAVRLRGLAGRLRAEQEVSARRAVVAERARIARDLHDLVAHHVSAIAMQARATAEALTDDPRSAGRGVDAIGTAADTALAEMRRLLGLLTDDRDGPDPAPEPSLRHLDRLAAAARAAGCRVAIEADPVGGVPPAVQVSAYRVVQEALTNVLRHAGATAVRVVLVREEGRLAVTVENGPPAPGRTPLTGSGLGLVGMRERVALFGGLLRAGPRDGGGWRVEALFPFPEPAPHAETPLQAPGDIANPPGVTGGVTDPRGAA</sequence>
<comment type="catalytic activity">
    <reaction evidence="1">
        <text>ATP + protein L-histidine = ADP + protein N-phospho-L-histidine.</text>
        <dbReference type="EC" id="2.7.13.3"/>
    </reaction>
</comment>
<evidence type="ECO:0000256" key="1">
    <source>
        <dbReference type="ARBA" id="ARBA00000085"/>
    </source>
</evidence>
<dbReference type="Pfam" id="PF07730">
    <property type="entry name" value="HisKA_3"/>
    <property type="match status" value="1"/>
</dbReference>
<accession>A0A8J3W1Y7</accession>
<feature type="transmembrane region" description="Helical" evidence="10">
    <location>
        <begin position="175"/>
        <end position="195"/>
    </location>
</feature>
<evidence type="ECO:0000256" key="2">
    <source>
        <dbReference type="ARBA" id="ARBA00012438"/>
    </source>
</evidence>
<evidence type="ECO:0000256" key="9">
    <source>
        <dbReference type="SAM" id="MobiDB-lite"/>
    </source>
</evidence>
<keyword evidence="15" id="KW-1185">Reference proteome</keyword>
<name>A0A8J3W1Y7_9ACTN</name>
<comment type="caution">
    <text evidence="14">The sequence shown here is derived from an EMBL/GenBank/DDBJ whole genome shotgun (WGS) entry which is preliminary data.</text>
</comment>
<keyword evidence="4" id="KW-0808">Transferase</keyword>
<keyword evidence="5" id="KW-0547">Nucleotide-binding</keyword>
<dbReference type="Gene3D" id="1.20.5.1930">
    <property type="match status" value="1"/>
</dbReference>
<feature type="domain" description="Signal transduction histidine kinase subgroup 3 dimerisation and phosphoacceptor" evidence="12">
    <location>
        <begin position="259"/>
        <end position="322"/>
    </location>
</feature>
<keyword evidence="8" id="KW-0902">Two-component regulatory system</keyword>
<evidence type="ECO:0000256" key="4">
    <source>
        <dbReference type="ARBA" id="ARBA00022679"/>
    </source>
</evidence>
<dbReference type="Pfam" id="PF23539">
    <property type="entry name" value="DUF7134"/>
    <property type="match status" value="1"/>
</dbReference>
<evidence type="ECO:0000259" key="12">
    <source>
        <dbReference type="Pfam" id="PF07730"/>
    </source>
</evidence>
<keyword evidence="3" id="KW-0597">Phosphoprotein</keyword>
<feature type="transmembrane region" description="Helical" evidence="10">
    <location>
        <begin position="78"/>
        <end position="95"/>
    </location>
</feature>
<evidence type="ECO:0000259" key="13">
    <source>
        <dbReference type="Pfam" id="PF23539"/>
    </source>
</evidence>
<dbReference type="PANTHER" id="PTHR24421">
    <property type="entry name" value="NITRATE/NITRITE SENSOR PROTEIN NARX-RELATED"/>
    <property type="match status" value="1"/>
</dbReference>
<feature type="transmembrane region" description="Helical" evidence="10">
    <location>
        <begin position="207"/>
        <end position="224"/>
    </location>
</feature>
<dbReference type="CDD" id="cd16917">
    <property type="entry name" value="HATPase_UhpB-NarQ-NarX-like"/>
    <property type="match status" value="1"/>
</dbReference>
<keyword evidence="10" id="KW-0472">Membrane</keyword>
<keyword evidence="7" id="KW-0067">ATP-binding</keyword>
<proteinExistence type="predicted"/>
<dbReference type="GO" id="GO:0000155">
    <property type="term" value="F:phosphorelay sensor kinase activity"/>
    <property type="evidence" value="ECO:0007669"/>
    <property type="project" value="InterPro"/>
</dbReference>
<feature type="domain" description="Histidine kinase/HSP90-like ATPase" evidence="11">
    <location>
        <begin position="368"/>
        <end position="458"/>
    </location>
</feature>
<gene>
    <name evidence="14" type="ORF">Plo01_02180</name>
</gene>
<dbReference type="InterPro" id="IPR055558">
    <property type="entry name" value="DUF7134"/>
</dbReference>
<feature type="compositionally biased region" description="Basic residues" evidence="9">
    <location>
        <begin position="1"/>
        <end position="10"/>
    </location>
</feature>
<feature type="region of interest" description="Disordered" evidence="9">
    <location>
        <begin position="460"/>
        <end position="491"/>
    </location>
</feature>
<dbReference type="PANTHER" id="PTHR24421:SF10">
    <property type="entry name" value="NITRATE_NITRITE SENSOR PROTEIN NARQ"/>
    <property type="match status" value="1"/>
</dbReference>
<evidence type="ECO:0000256" key="7">
    <source>
        <dbReference type="ARBA" id="ARBA00022840"/>
    </source>
</evidence>
<reference evidence="14 15" key="1">
    <citation type="submission" date="2021-01" db="EMBL/GenBank/DDBJ databases">
        <title>Whole genome shotgun sequence of Planobispora longispora NBRC 13918.</title>
        <authorList>
            <person name="Komaki H."/>
            <person name="Tamura T."/>
        </authorList>
    </citation>
    <scope>NUCLEOTIDE SEQUENCE [LARGE SCALE GENOMIC DNA]</scope>
    <source>
        <strain evidence="14 15">NBRC 13918</strain>
    </source>
</reference>
<dbReference type="InterPro" id="IPR050482">
    <property type="entry name" value="Sensor_HK_TwoCompSys"/>
</dbReference>
<evidence type="ECO:0000313" key="15">
    <source>
        <dbReference type="Proteomes" id="UP000616724"/>
    </source>
</evidence>